<evidence type="ECO:0000313" key="8">
    <source>
        <dbReference type="Proteomes" id="UP000095765"/>
    </source>
</evidence>
<evidence type="ECO:0000256" key="2">
    <source>
        <dbReference type="ARBA" id="ARBA00023125"/>
    </source>
</evidence>
<dbReference type="InterPro" id="IPR036390">
    <property type="entry name" value="WH_DNA-bd_sf"/>
</dbReference>
<reference evidence="7 9" key="2">
    <citation type="submission" date="2018-08" db="EMBL/GenBank/DDBJ databases">
        <title>A genome reference for cultivated species of the human gut microbiota.</title>
        <authorList>
            <person name="Zou Y."/>
            <person name="Xue W."/>
            <person name="Luo G."/>
        </authorList>
    </citation>
    <scope>NUCLEOTIDE SEQUENCE [LARGE SCALE GENOMIC DNA]</scope>
    <source>
        <strain evidence="7 9">TF05-12AC</strain>
    </source>
</reference>
<evidence type="ECO:0000256" key="1">
    <source>
        <dbReference type="ARBA" id="ARBA00023015"/>
    </source>
</evidence>
<name>A0A174PXW8_9FIRM</name>
<dbReference type="PROSITE" id="PS50042">
    <property type="entry name" value="CNMP_BINDING_3"/>
    <property type="match status" value="1"/>
</dbReference>
<dbReference type="CDD" id="cd00038">
    <property type="entry name" value="CAP_ED"/>
    <property type="match status" value="1"/>
</dbReference>
<dbReference type="Proteomes" id="UP000260828">
    <property type="component" value="Unassembled WGS sequence"/>
</dbReference>
<dbReference type="Pfam" id="PF00027">
    <property type="entry name" value="cNMP_binding"/>
    <property type="match status" value="1"/>
</dbReference>
<evidence type="ECO:0000256" key="3">
    <source>
        <dbReference type="ARBA" id="ARBA00023163"/>
    </source>
</evidence>
<feature type="domain" description="HTH crp-type" evidence="5">
    <location>
        <begin position="152"/>
        <end position="220"/>
    </location>
</feature>
<dbReference type="InterPro" id="IPR012318">
    <property type="entry name" value="HTH_CRP"/>
</dbReference>
<organism evidence="6 8">
    <name type="scientific">Anaerotruncus colihominis</name>
    <dbReference type="NCBI Taxonomy" id="169435"/>
    <lineage>
        <taxon>Bacteria</taxon>
        <taxon>Bacillati</taxon>
        <taxon>Bacillota</taxon>
        <taxon>Clostridia</taxon>
        <taxon>Eubacteriales</taxon>
        <taxon>Oscillospiraceae</taxon>
        <taxon>Anaerotruncus</taxon>
    </lineage>
</organism>
<dbReference type="GO" id="GO:0006355">
    <property type="term" value="P:regulation of DNA-templated transcription"/>
    <property type="evidence" value="ECO:0007669"/>
    <property type="project" value="InterPro"/>
</dbReference>
<sequence length="224" mass="24888">MNFKALSKTSLFYGTTPREAEAMLNCLGAVQQCFTKGKTIYHMGDSVTSLGMVLSGSVLIENDEFWGNTSILDSIGPGQIFAETYACACGERMMVNVVAAESTKVLFLDMRKALQICSHACAHHNKLIRNLLSISAQKNLNLSRKIFHTSPKSIRGRLLSYLSYQAVRSGSQSFVIPFNRQQLADYLNVDRSALSNELSKMQRDGLLHVEKNHFELLGDGMELL</sequence>
<accession>A0A174PXW8</accession>
<keyword evidence="3" id="KW-0804">Transcription</keyword>
<dbReference type="SUPFAM" id="SSF51206">
    <property type="entry name" value="cAMP-binding domain-like"/>
    <property type="match status" value="1"/>
</dbReference>
<evidence type="ECO:0000259" key="4">
    <source>
        <dbReference type="PROSITE" id="PS50042"/>
    </source>
</evidence>
<evidence type="ECO:0000313" key="6">
    <source>
        <dbReference type="EMBL" id="CUP65883.1"/>
    </source>
</evidence>
<keyword evidence="2" id="KW-0238">DNA-binding</keyword>
<evidence type="ECO:0000259" key="5">
    <source>
        <dbReference type="PROSITE" id="PS51063"/>
    </source>
</evidence>
<dbReference type="Gene3D" id="2.60.120.10">
    <property type="entry name" value="Jelly Rolls"/>
    <property type="match status" value="1"/>
</dbReference>
<dbReference type="OrthoDB" id="9774616at2"/>
<dbReference type="RefSeq" id="WP_006876082.1">
    <property type="nucleotide sequence ID" value="NZ_CABIWA010000012.1"/>
</dbReference>
<dbReference type="AlphaFoldDB" id="A0A174PXW8"/>
<dbReference type="SMART" id="SM00419">
    <property type="entry name" value="HTH_CRP"/>
    <property type="match status" value="1"/>
</dbReference>
<dbReference type="Pfam" id="PF13545">
    <property type="entry name" value="HTH_Crp_2"/>
    <property type="match status" value="1"/>
</dbReference>
<keyword evidence="1" id="KW-0805">Transcription regulation</keyword>
<dbReference type="InterPro" id="IPR000595">
    <property type="entry name" value="cNMP-bd_dom"/>
</dbReference>
<dbReference type="EMBL" id="QVME01000013">
    <property type="protein sequence ID" value="RGE65404.1"/>
    <property type="molecule type" value="Genomic_DNA"/>
</dbReference>
<dbReference type="SUPFAM" id="SSF46785">
    <property type="entry name" value="Winged helix' DNA-binding domain"/>
    <property type="match status" value="1"/>
</dbReference>
<reference evidence="6 8" key="1">
    <citation type="submission" date="2015-09" db="EMBL/GenBank/DDBJ databases">
        <authorList>
            <consortium name="Pathogen Informatics"/>
        </authorList>
    </citation>
    <scope>NUCLEOTIDE SEQUENCE [LARGE SCALE GENOMIC DNA]</scope>
    <source>
        <strain evidence="6 8">2789STDY5834939</strain>
    </source>
</reference>
<dbReference type="Proteomes" id="UP000095765">
    <property type="component" value="Unassembled WGS sequence"/>
</dbReference>
<proteinExistence type="predicted"/>
<protein>
    <submittedName>
        <fullName evidence="7">Crp/Fnr family transcriptional regulator</fullName>
    </submittedName>
    <submittedName>
        <fullName evidence="6">Transcriptional activator FtrB</fullName>
    </submittedName>
</protein>
<dbReference type="EMBL" id="CZBE01000009">
    <property type="protein sequence ID" value="CUP65883.1"/>
    <property type="molecule type" value="Genomic_DNA"/>
</dbReference>
<feature type="domain" description="Cyclic nucleotide-binding" evidence="4">
    <location>
        <begin position="11"/>
        <end position="116"/>
    </location>
</feature>
<dbReference type="InterPro" id="IPR014710">
    <property type="entry name" value="RmlC-like_jellyroll"/>
</dbReference>
<dbReference type="InterPro" id="IPR018490">
    <property type="entry name" value="cNMP-bd_dom_sf"/>
</dbReference>
<evidence type="ECO:0000313" key="9">
    <source>
        <dbReference type="Proteomes" id="UP000260828"/>
    </source>
</evidence>
<dbReference type="PROSITE" id="PS51063">
    <property type="entry name" value="HTH_CRP_2"/>
    <property type="match status" value="1"/>
</dbReference>
<dbReference type="GO" id="GO:0003677">
    <property type="term" value="F:DNA binding"/>
    <property type="evidence" value="ECO:0007669"/>
    <property type="project" value="UniProtKB-KW"/>
</dbReference>
<evidence type="ECO:0000313" key="7">
    <source>
        <dbReference type="EMBL" id="RGE65404.1"/>
    </source>
</evidence>
<gene>
    <name evidence="7" type="ORF">DXC40_16740</name>
    <name evidence="6" type="ORF">ERS852551_01497</name>
</gene>